<organism evidence="2 3">
    <name type="scientific">Trichostrongylus colubriformis</name>
    <name type="common">Black scour worm</name>
    <dbReference type="NCBI Taxonomy" id="6319"/>
    <lineage>
        <taxon>Eukaryota</taxon>
        <taxon>Metazoa</taxon>
        <taxon>Ecdysozoa</taxon>
        <taxon>Nematoda</taxon>
        <taxon>Chromadorea</taxon>
        <taxon>Rhabditida</taxon>
        <taxon>Rhabditina</taxon>
        <taxon>Rhabditomorpha</taxon>
        <taxon>Strongyloidea</taxon>
        <taxon>Trichostrongylidae</taxon>
        <taxon>Trichostrongylus</taxon>
    </lineage>
</organism>
<dbReference type="Proteomes" id="UP001331761">
    <property type="component" value="Unassembled WGS sequence"/>
</dbReference>
<gene>
    <name evidence="2" type="ORF">GCK32_001966</name>
</gene>
<protein>
    <recommendedName>
        <fullName evidence="1">PiggyBac transposable element-derived protein domain-containing protein</fullName>
    </recommendedName>
</protein>
<evidence type="ECO:0000313" key="3">
    <source>
        <dbReference type="Proteomes" id="UP001331761"/>
    </source>
</evidence>
<evidence type="ECO:0000313" key="2">
    <source>
        <dbReference type="EMBL" id="KAK5981165.1"/>
    </source>
</evidence>
<dbReference type="EMBL" id="WIXE01006579">
    <property type="protein sequence ID" value="KAK5981165.1"/>
    <property type="molecule type" value="Genomic_DNA"/>
</dbReference>
<comment type="caution">
    <text evidence="2">The sequence shown here is derived from an EMBL/GenBank/DDBJ whole genome shotgun (WGS) entry which is preliminary data.</text>
</comment>
<evidence type="ECO:0000259" key="1">
    <source>
        <dbReference type="Pfam" id="PF13843"/>
    </source>
</evidence>
<feature type="domain" description="PiggyBac transposable element-derived protein" evidence="1">
    <location>
        <begin position="4"/>
        <end position="127"/>
    </location>
</feature>
<accession>A0AAN8FN02</accession>
<dbReference type="AlphaFoldDB" id="A0AAN8FN02"/>
<dbReference type="Pfam" id="PF13843">
    <property type="entry name" value="DDE_Tnp_1_7"/>
    <property type="match status" value="1"/>
</dbReference>
<reference evidence="2 3" key="1">
    <citation type="submission" date="2019-10" db="EMBL/GenBank/DDBJ databases">
        <title>Assembly and Annotation for the nematode Trichostrongylus colubriformis.</title>
        <authorList>
            <person name="Martin J."/>
        </authorList>
    </citation>
    <scope>NUCLEOTIDE SEQUENCE [LARGE SCALE GENOMIC DNA]</scope>
    <source>
        <strain evidence="2">G859</strain>
        <tissue evidence="2">Whole worm</tissue>
    </source>
</reference>
<sequence>MRGVYASIELAEMLLRRRMDLISTLQRNRKRIPKTVKQKKVKKASFSPSRMTTVSLWKCEMEEQTRVFLLSPKHDGSLSSGKRALVEDYNVLKGVVDVSEQLAAYTPFVRKTAKYWVGIFFNIITQTAVVSSEEVPLNDFKMEL</sequence>
<proteinExistence type="predicted"/>
<dbReference type="InterPro" id="IPR029526">
    <property type="entry name" value="PGBD"/>
</dbReference>
<keyword evidence="3" id="KW-1185">Reference proteome</keyword>
<name>A0AAN8FN02_TRICO</name>